<organism evidence="9 10">
    <name type="scientific">Celeribacter indicus</name>
    <dbReference type="NCBI Taxonomy" id="1208324"/>
    <lineage>
        <taxon>Bacteria</taxon>
        <taxon>Pseudomonadati</taxon>
        <taxon>Pseudomonadota</taxon>
        <taxon>Alphaproteobacteria</taxon>
        <taxon>Rhodobacterales</taxon>
        <taxon>Roseobacteraceae</taxon>
        <taxon>Celeribacter</taxon>
    </lineage>
</organism>
<dbReference type="Gene3D" id="3.40.190.10">
    <property type="entry name" value="Periplasmic binding protein-like II"/>
    <property type="match status" value="2"/>
</dbReference>
<name>A0A0B5E154_9RHOB</name>
<evidence type="ECO:0000256" key="4">
    <source>
        <dbReference type="ARBA" id="ARBA00022729"/>
    </source>
</evidence>
<dbReference type="Proteomes" id="UP000031521">
    <property type="component" value="Chromosome"/>
</dbReference>
<feature type="domain" description="SsuA/THI5-like" evidence="8">
    <location>
        <begin position="42"/>
        <end position="245"/>
    </location>
</feature>
<evidence type="ECO:0000256" key="1">
    <source>
        <dbReference type="ARBA" id="ARBA00004418"/>
    </source>
</evidence>
<keyword evidence="3" id="KW-0813">Transport</keyword>
<evidence type="ECO:0000256" key="3">
    <source>
        <dbReference type="ARBA" id="ARBA00022448"/>
    </source>
</evidence>
<feature type="signal peptide" evidence="7">
    <location>
        <begin position="1"/>
        <end position="23"/>
    </location>
</feature>
<evidence type="ECO:0000256" key="2">
    <source>
        <dbReference type="ARBA" id="ARBA00010742"/>
    </source>
</evidence>
<dbReference type="NCBIfam" id="TIGR01728">
    <property type="entry name" value="SsuA_fam"/>
    <property type="match status" value="1"/>
</dbReference>
<accession>A0A0B5E154</accession>
<evidence type="ECO:0000256" key="5">
    <source>
        <dbReference type="ARBA" id="ARBA00055538"/>
    </source>
</evidence>
<keyword evidence="4 7" id="KW-0732">Signal</keyword>
<evidence type="ECO:0000313" key="10">
    <source>
        <dbReference type="Proteomes" id="UP000031521"/>
    </source>
</evidence>
<dbReference type="GO" id="GO:0042626">
    <property type="term" value="F:ATPase-coupled transmembrane transporter activity"/>
    <property type="evidence" value="ECO:0007669"/>
    <property type="project" value="InterPro"/>
</dbReference>
<keyword evidence="10" id="KW-1185">Reference proteome</keyword>
<dbReference type="OrthoDB" id="7374754at2"/>
<dbReference type="GO" id="GO:0042597">
    <property type="term" value="C:periplasmic space"/>
    <property type="evidence" value="ECO:0007669"/>
    <property type="project" value="UniProtKB-SubCell"/>
</dbReference>
<dbReference type="PANTHER" id="PTHR30024:SF21">
    <property type="entry name" value="ABC TRANSPORTER SUBSTRATE-BINDING PROTEIN"/>
    <property type="match status" value="1"/>
</dbReference>
<protein>
    <recommendedName>
        <fullName evidence="6">Putative aliphatic sulfonates-binding protein</fullName>
    </recommendedName>
</protein>
<feature type="chain" id="PRO_5002101823" description="Putative aliphatic sulfonates-binding protein" evidence="7">
    <location>
        <begin position="24"/>
        <end position="325"/>
    </location>
</feature>
<dbReference type="EMBL" id="CP004393">
    <property type="protein sequence ID" value="AJE46157.1"/>
    <property type="molecule type" value="Genomic_DNA"/>
</dbReference>
<comment type="subcellular location">
    <subcellularLocation>
        <location evidence="1">Periplasm</location>
    </subcellularLocation>
</comment>
<dbReference type="RefSeq" id="WP_052453098.1">
    <property type="nucleotide sequence ID" value="NZ_CP004393.1"/>
</dbReference>
<evidence type="ECO:0000256" key="6">
    <source>
        <dbReference type="ARBA" id="ARBA00070228"/>
    </source>
</evidence>
<dbReference type="AlphaFoldDB" id="A0A0B5E154"/>
<evidence type="ECO:0000259" key="8">
    <source>
        <dbReference type="Pfam" id="PF09084"/>
    </source>
</evidence>
<dbReference type="HOGENOM" id="CLU_028871_2_2_5"/>
<gene>
    <name evidence="9" type="ORF">P73_1442</name>
</gene>
<evidence type="ECO:0000256" key="7">
    <source>
        <dbReference type="SAM" id="SignalP"/>
    </source>
</evidence>
<proteinExistence type="inferred from homology"/>
<evidence type="ECO:0000313" key="9">
    <source>
        <dbReference type="EMBL" id="AJE46157.1"/>
    </source>
</evidence>
<dbReference type="FunFam" id="3.40.190.10:FF:000050">
    <property type="entry name" value="Sulfonate ABC transporter substrate-binding protein"/>
    <property type="match status" value="1"/>
</dbReference>
<dbReference type="KEGG" id="cid:P73_1442"/>
<dbReference type="STRING" id="1208324.P73_1442"/>
<dbReference type="GO" id="GO:0016020">
    <property type="term" value="C:membrane"/>
    <property type="evidence" value="ECO:0007669"/>
    <property type="project" value="InterPro"/>
</dbReference>
<dbReference type="Pfam" id="PF09084">
    <property type="entry name" value="NMT1"/>
    <property type="match status" value="1"/>
</dbReference>
<comment type="function">
    <text evidence="5">Part of a binding-protein-dependent transport system for aliphatic sulfonates. Putative binding protein.</text>
</comment>
<dbReference type="InterPro" id="IPR010067">
    <property type="entry name" value="ABC_SsuA_sub-bd"/>
</dbReference>
<dbReference type="InterPro" id="IPR015168">
    <property type="entry name" value="SsuA/THI5"/>
</dbReference>
<reference evidence="9 10" key="1">
    <citation type="journal article" date="2014" name="Int. J. Syst. Evol. Microbiol.">
        <title>Celeribacter indicus sp. nov., a polycyclic aromatic hydrocarbon-degrading bacterium from deep-sea sediment and reclassification of Huaishuia halophila as Celeribacter halophilus comb. nov.</title>
        <authorList>
            <person name="Lai Q."/>
            <person name="Cao J."/>
            <person name="Yuan J."/>
            <person name="Li F."/>
            <person name="Shao Z."/>
        </authorList>
    </citation>
    <scope>NUCLEOTIDE SEQUENCE [LARGE SCALE GENOMIC DNA]</scope>
    <source>
        <strain evidence="9">P73</strain>
    </source>
</reference>
<comment type="similarity">
    <text evidence="2">Belongs to the bacterial solute-binding protein SsuA/TauA family.</text>
</comment>
<dbReference type="PANTHER" id="PTHR30024">
    <property type="entry name" value="ALIPHATIC SULFONATES-BINDING PROTEIN-RELATED"/>
    <property type="match status" value="1"/>
</dbReference>
<dbReference type="SUPFAM" id="SSF53850">
    <property type="entry name" value="Periplasmic binding protein-like II"/>
    <property type="match status" value="1"/>
</dbReference>
<sequence>MKFTGLKALATVSALLLTAHAAAAEELKQITVAWSKIVPETVLAKERGWVEEAVAPYEVEVKWVESLGSNKTVEFLRGESLDVGTLSLASAFLARANGTPIRYVYWTARDATGAPLLVAKDSEITSYEDLKGKKIAATPGTGPHVALLAGLKKHGLSETDVEVVSLPHSQGRLALATGRVDAWSGLEPDWSIAEIETGATVLYADPELAGGGGIAIRDDILEDHPEIVAAVLSGYDRARQYTLDNLDASIEDFAKTSGVSLEVAASVVRRNDITRPALIPEDRQALINWGNIYNDLGSIPADTDVAAVVDAVLDYDVFRPEGSQR</sequence>